<evidence type="ECO:0000259" key="3">
    <source>
        <dbReference type="Pfam" id="PF12969"/>
    </source>
</evidence>
<evidence type="ECO:0000256" key="1">
    <source>
        <dbReference type="SAM" id="SignalP"/>
    </source>
</evidence>
<dbReference type="Proteomes" id="UP000283387">
    <property type="component" value="Unassembled WGS sequence"/>
</dbReference>
<dbReference type="SUPFAM" id="SSF54001">
    <property type="entry name" value="Cysteine proteinases"/>
    <property type="match status" value="1"/>
</dbReference>
<dbReference type="OrthoDB" id="8595007at2"/>
<feature type="chain" id="PRO_5019045498" evidence="1">
    <location>
        <begin position="19"/>
        <end position="634"/>
    </location>
</feature>
<evidence type="ECO:0000313" key="4">
    <source>
        <dbReference type="EMBL" id="RKD87792.1"/>
    </source>
</evidence>
<keyword evidence="5" id="KW-1185">Reference proteome</keyword>
<dbReference type="Gene3D" id="2.60.40.3140">
    <property type="match status" value="1"/>
</dbReference>
<dbReference type="Gene3D" id="3.10.620.30">
    <property type="match status" value="1"/>
</dbReference>
<dbReference type="RefSeq" id="WP_120274815.1">
    <property type="nucleotide sequence ID" value="NZ_RAPN01000003.1"/>
</dbReference>
<comment type="caution">
    <text evidence="4">The sequence shown here is derived from an EMBL/GenBank/DDBJ whole genome shotgun (WGS) entry which is preliminary data.</text>
</comment>
<proteinExistence type="predicted"/>
<dbReference type="EMBL" id="RAPN01000003">
    <property type="protein sequence ID" value="RKD87792.1"/>
    <property type="molecule type" value="Genomic_DNA"/>
</dbReference>
<name>A0A419VX29_9BACT</name>
<dbReference type="InterPro" id="IPR038765">
    <property type="entry name" value="Papain-like_cys_pep_sf"/>
</dbReference>
<feature type="domain" description="Transglutaminase-like" evidence="2">
    <location>
        <begin position="275"/>
        <end position="385"/>
    </location>
</feature>
<dbReference type="InterPro" id="IPR002931">
    <property type="entry name" value="Transglutaminase-like"/>
</dbReference>
<feature type="domain" description="DUF3857" evidence="3">
    <location>
        <begin position="55"/>
        <end position="213"/>
    </location>
</feature>
<dbReference type="Pfam" id="PF12969">
    <property type="entry name" value="DUF3857"/>
    <property type="match status" value="1"/>
</dbReference>
<sequence length="634" mass="72372">MKYSLFFILIVAFGFQLAAQNPFSADLIPDSLKENAWAVIRQSETTFKRSTLNKYSMTVHKVITILNPKGERFSGIYVGYDQDSEISELKGYLYDAKGTAIGSIRKNDFSDVAATGSSTLLSDDRAKYFEPAINKYPYTIAYTYTVDYKSILKFSNWIPCEDFYVSVEDAKLTVSSPDEFDIRYKSRNYDFQFEEQKAEGTTTMSWSAKSLKASVYDYGRLGYYEIFPIVIVMPNQFSFDGFEGDFTSWETYGQWVYQLLSGRDELPQSTIAEIEKLTAGITDEHEKVKVLYKYLQQKTRYVAIMYGIGGFQPAPASNVDEKGYGDCKALSNYMRSLLEHVGIRAYYTEIGNGLDQKIIYPEFATASQTNHVILCVPFEQDTTWLECTSQNYPAGYIGTSNSDRYALMITEEGGKLVRTPVYRTNDNRRESTIRLNLSESGPTEVNLQSDFKNGQFEEIFGLAHLSRDDQKKILLRHLDADGLELSDYSVSDLTDTVTMARLNVNGKMSGVCSKAGTRLMVKPSFLFSNDFPKSLSKKRTTALYEPVGYEYCDSLVINLPESYEVEFTPEDKSLENQYGACNYRYQKNEKQMIIERKIHINKGTYEPDQFMMVNLFLAFCDKMDHTGFVLKKNN</sequence>
<evidence type="ECO:0000259" key="2">
    <source>
        <dbReference type="Pfam" id="PF01841"/>
    </source>
</evidence>
<protein>
    <submittedName>
        <fullName evidence="4">Uncharacterized protein DUF3858</fullName>
    </submittedName>
</protein>
<organism evidence="4 5">
    <name type="scientific">Mangrovibacterium diazotrophicum</name>
    <dbReference type="NCBI Taxonomy" id="1261403"/>
    <lineage>
        <taxon>Bacteria</taxon>
        <taxon>Pseudomonadati</taxon>
        <taxon>Bacteroidota</taxon>
        <taxon>Bacteroidia</taxon>
        <taxon>Marinilabiliales</taxon>
        <taxon>Prolixibacteraceae</taxon>
        <taxon>Mangrovibacterium</taxon>
    </lineage>
</organism>
<dbReference type="InterPro" id="IPR024618">
    <property type="entry name" value="DUF3857"/>
</dbReference>
<reference evidence="4 5" key="1">
    <citation type="submission" date="2018-09" db="EMBL/GenBank/DDBJ databases">
        <title>Genomic Encyclopedia of Archaeal and Bacterial Type Strains, Phase II (KMG-II): from individual species to whole genera.</title>
        <authorList>
            <person name="Goeker M."/>
        </authorList>
    </citation>
    <scope>NUCLEOTIDE SEQUENCE [LARGE SCALE GENOMIC DNA]</scope>
    <source>
        <strain evidence="4 5">DSM 27148</strain>
    </source>
</reference>
<feature type="signal peptide" evidence="1">
    <location>
        <begin position="1"/>
        <end position="18"/>
    </location>
</feature>
<dbReference type="AlphaFoldDB" id="A0A419VX29"/>
<accession>A0A419VX29</accession>
<dbReference type="Pfam" id="PF01841">
    <property type="entry name" value="Transglut_core"/>
    <property type="match status" value="1"/>
</dbReference>
<keyword evidence="1" id="KW-0732">Signal</keyword>
<evidence type="ECO:0000313" key="5">
    <source>
        <dbReference type="Proteomes" id="UP000283387"/>
    </source>
</evidence>
<dbReference type="Gene3D" id="2.60.120.1130">
    <property type="match status" value="1"/>
</dbReference>
<gene>
    <name evidence="4" type="ORF">BC643_3799</name>
</gene>